<organism evidence="10 11">
    <name type="scientific">Acrocarpospora phusangensis</name>
    <dbReference type="NCBI Taxonomy" id="1070424"/>
    <lineage>
        <taxon>Bacteria</taxon>
        <taxon>Bacillati</taxon>
        <taxon>Actinomycetota</taxon>
        <taxon>Actinomycetes</taxon>
        <taxon>Streptosporangiales</taxon>
        <taxon>Streptosporangiaceae</taxon>
        <taxon>Acrocarpospora</taxon>
    </lineage>
</organism>
<evidence type="ECO:0000256" key="7">
    <source>
        <dbReference type="RuleBase" id="RU363032"/>
    </source>
</evidence>
<dbReference type="SUPFAM" id="SSF161098">
    <property type="entry name" value="MetI-like"/>
    <property type="match status" value="1"/>
</dbReference>
<evidence type="ECO:0000313" key="10">
    <source>
        <dbReference type="EMBL" id="GIH22781.1"/>
    </source>
</evidence>
<feature type="transmembrane region" description="Helical" evidence="7">
    <location>
        <begin position="103"/>
        <end position="122"/>
    </location>
</feature>
<feature type="region of interest" description="Disordered" evidence="8">
    <location>
        <begin position="1"/>
        <end position="22"/>
    </location>
</feature>
<evidence type="ECO:0000256" key="4">
    <source>
        <dbReference type="ARBA" id="ARBA00022692"/>
    </source>
</evidence>
<dbReference type="Gene3D" id="1.10.3720.10">
    <property type="entry name" value="MetI-like"/>
    <property type="match status" value="1"/>
</dbReference>
<keyword evidence="5 7" id="KW-1133">Transmembrane helix</keyword>
<dbReference type="CDD" id="cd06261">
    <property type="entry name" value="TM_PBP2"/>
    <property type="match status" value="1"/>
</dbReference>
<feature type="transmembrane region" description="Helical" evidence="7">
    <location>
        <begin position="210"/>
        <end position="232"/>
    </location>
</feature>
<gene>
    <name evidence="10" type="ORF">Aph01nite_10910</name>
</gene>
<dbReference type="InterPro" id="IPR035906">
    <property type="entry name" value="MetI-like_sf"/>
</dbReference>
<sequence length="315" mass="34440">MVTLQDRSRATATGHAKPRHRDGRRWTAGRVLGRATWFGGTGLFLIFFALPVLWMILATGKTDGDIIRGHPFALGNWHDFTQTWNNLLAFQDGAILLWMKNSAVYAFGALVITLVTAIPAGYGLALTKFIGRKTLLTITLIVMIMPAAALVLPLYLEINAVNLTGTIWSVILPLSFFPFGVYLTYIYYSSTIPEDLLAAARLDGCTEWQVFAKIAIPLAKPIIALVSFFSFVGNWNNFFLPFVMLPDSQQYPAQVGLNNLLTASAVFNTSAGTEAPILRPELALAALLTILPVLLVFLFSQRALVSGMLAGGTKE</sequence>
<evidence type="ECO:0000256" key="6">
    <source>
        <dbReference type="ARBA" id="ARBA00023136"/>
    </source>
</evidence>
<protein>
    <submittedName>
        <fullName evidence="10">Sugar ABC transporter permease</fullName>
    </submittedName>
</protein>
<dbReference type="PROSITE" id="PS50928">
    <property type="entry name" value="ABC_TM1"/>
    <property type="match status" value="1"/>
</dbReference>
<keyword evidence="2 7" id="KW-0813">Transport</keyword>
<keyword evidence="6 7" id="KW-0472">Membrane</keyword>
<evidence type="ECO:0000313" key="11">
    <source>
        <dbReference type="Proteomes" id="UP000640052"/>
    </source>
</evidence>
<dbReference type="Proteomes" id="UP000640052">
    <property type="component" value="Unassembled WGS sequence"/>
</dbReference>
<comment type="similarity">
    <text evidence="7">Belongs to the binding-protein-dependent transport system permease family.</text>
</comment>
<feature type="transmembrane region" description="Helical" evidence="7">
    <location>
        <begin position="35"/>
        <end position="57"/>
    </location>
</feature>
<dbReference type="Pfam" id="PF00528">
    <property type="entry name" value="BPD_transp_1"/>
    <property type="match status" value="1"/>
</dbReference>
<dbReference type="InterPro" id="IPR000515">
    <property type="entry name" value="MetI-like"/>
</dbReference>
<dbReference type="GO" id="GO:0005886">
    <property type="term" value="C:plasma membrane"/>
    <property type="evidence" value="ECO:0007669"/>
    <property type="project" value="UniProtKB-SubCell"/>
</dbReference>
<evidence type="ECO:0000256" key="1">
    <source>
        <dbReference type="ARBA" id="ARBA00004651"/>
    </source>
</evidence>
<feature type="transmembrane region" description="Helical" evidence="7">
    <location>
        <begin position="167"/>
        <end position="189"/>
    </location>
</feature>
<proteinExistence type="inferred from homology"/>
<dbReference type="PANTHER" id="PTHR43744:SF12">
    <property type="entry name" value="ABC TRANSPORTER PERMEASE PROTEIN MG189-RELATED"/>
    <property type="match status" value="1"/>
</dbReference>
<dbReference type="EMBL" id="BOOA01000006">
    <property type="protein sequence ID" value="GIH22781.1"/>
    <property type="molecule type" value="Genomic_DNA"/>
</dbReference>
<feature type="transmembrane region" description="Helical" evidence="7">
    <location>
        <begin position="134"/>
        <end position="155"/>
    </location>
</feature>
<keyword evidence="3" id="KW-1003">Cell membrane</keyword>
<evidence type="ECO:0000256" key="3">
    <source>
        <dbReference type="ARBA" id="ARBA00022475"/>
    </source>
</evidence>
<evidence type="ECO:0000256" key="8">
    <source>
        <dbReference type="SAM" id="MobiDB-lite"/>
    </source>
</evidence>
<keyword evidence="11" id="KW-1185">Reference proteome</keyword>
<feature type="transmembrane region" description="Helical" evidence="7">
    <location>
        <begin position="282"/>
        <end position="299"/>
    </location>
</feature>
<comment type="subcellular location">
    <subcellularLocation>
        <location evidence="1 7">Cell membrane</location>
        <topology evidence="1 7">Multi-pass membrane protein</topology>
    </subcellularLocation>
</comment>
<name>A0A919Q603_9ACTN</name>
<reference evidence="10" key="1">
    <citation type="submission" date="2021-01" db="EMBL/GenBank/DDBJ databases">
        <title>Whole genome shotgun sequence of Acrocarpospora phusangensis NBRC 108782.</title>
        <authorList>
            <person name="Komaki H."/>
            <person name="Tamura T."/>
        </authorList>
    </citation>
    <scope>NUCLEOTIDE SEQUENCE</scope>
    <source>
        <strain evidence="10">NBRC 108782</strain>
    </source>
</reference>
<dbReference type="RefSeq" id="WP_204039615.1">
    <property type="nucleotide sequence ID" value="NZ_BOOA01000006.1"/>
</dbReference>
<dbReference type="PANTHER" id="PTHR43744">
    <property type="entry name" value="ABC TRANSPORTER PERMEASE PROTEIN MG189-RELATED-RELATED"/>
    <property type="match status" value="1"/>
</dbReference>
<evidence type="ECO:0000256" key="5">
    <source>
        <dbReference type="ARBA" id="ARBA00022989"/>
    </source>
</evidence>
<evidence type="ECO:0000259" key="9">
    <source>
        <dbReference type="PROSITE" id="PS50928"/>
    </source>
</evidence>
<dbReference type="AlphaFoldDB" id="A0A919Q603"/>
<feature type="domain" description="ABC transmembrane type-1" evidence="9">
    <location>
        <begin position="99"/>
        <end position="300"/>
    </location>
</feature>
<evidence type="ECO:0000256" key="2">
    <source>
        <dbReference type="ARBA" id="ARBA00022448"/>
    </source>
</evidence>
<accession>A0A919Q603</accession>
<keyword evidence="4 7" id="KW-0812">Transmembrane</keyword>
<comment type="caution">
    <text evidence="10">The sequence shown here is derived from an EMBL/GenBank/DDBJ whole genome shotgun (WGS) entry which is preliminary data.</text>
</comment>
<dbReference type="GO" id="GO:0055085">
    <property type="term" value="P:transmembrane transport"/>
    <property type="evidence" value="ECO:0007669"/>
    <property type="project" value="InterPro"/>
</dbReference>